<keyword evidence="2" id="KW-0067">ATP-binding</keyword>
<dbReference type="Gene3D" id="3.30.70.1230">
    <property type="entry name" value="Nucleotide cyclase"/>
    <property type="match status" value="1"/>
</dbReference>
<dbReference type="GO" id="GO:0004016">
    <property type="term" value="F:adenylate cyclase activity"/>
    <property type="evidence" value="ECO:0007669"/>
    <property type="project" value="TreeGrafter"/>
</dbReference>
<dbReference type="Proteomes" id="UP000283587">
    <property type="component" value="Unassembled WGS sequence"/>
</dbReference>
<evidence type="ECO:0000259" key="5">
    <source>
        <dbReference type="PROSITE" id="PS50125"/>
    </source>
</evidence>
<dbReference type="CDD" id="cd07302">
    <property type="entry name" value="CHD"/>
    <property type="match status" value="1"/>
</dbReference>
<evidence type="ECO:0000256" key="1">
    <source>
        <dbReference type="ARBA" id="ARBA00022741"/>
    </source>
</evidence>
<dbReference type="InterPro" id="IPR013761">
    <property type="entry name" value="SAM/pointed_sf"/>
</dbReference>
<dbReference type="AlphaFoldDB" id="A0A419ACA3"/>
<dbReference type="GO" id="GO:0009190">
    <property type="term" value="P:cyclic nucleotide biosynthetic process"/>
    <property type="evidence" value="ECO:0007669"/>
    <property type="project" value="InterPro"/>
</dbReference>
<dbReference type="InterPro" id="IPR029787">
    <property type="entry name" value="Nucleotide_cyclase"/>
</dbReference>
<evidence type="ECO:0000313" key="6">
    <source>
        <dbReference type="EMBL" id="RJL21813.1"/>
    </source>
</evidence>
<dbReference type="SUPFAM" id="SSF55073">
    <property type="entry name" value="Nucleotide cyclase"/>
    <property type="match status" value="1"/>
</dbReference>
<dbReference type="PANTHER" id="PTHR16305">
    <property type="entry name" value="TESTICULAR SOLUBLE ADENYLYL CYCLASE"/>
    <property type="match status" value="1"/>
</dbReference>
<organism evidence="6 7">
    <name type="scientific">Paracoccus siganidrum</name>
    <dbReference type="NCBI Taxonomy" id="1276757"/>
    <lineage>
        <taxon>Bacteria</taxon>
        <taxon>Pseudomonadati</taxon>
        <taxon>Pseudomonadota</taxon>
        <taxon>Alphaproteobacteria</taxon>
        <taxon>Rhodobacterales</taxon>
        <taxon>Paracoccaceae</taxon>
        <taxon>Paracoccus</taxon>
    </lineage>
</organism>
<dbReference type="Gene3D" id="1.10.150.50">
    <property type="entry name" value="Transcription Factor, Ets-1"/>
    <property type="match status" value="1"/>
</dbReference>
<reference evidence="7" key="1">
    <citation type="submission" date="2018-09" db="EMBL/GenBank/DDBJ databases">
        <title>Paracoccus onubensis nov. sp. a moderate halophilic bacterium isolated from Gruta de las Maravillas (Aracena, Spain).</title>
        <authorList>
            <person name="Jurado V."/>
            <person name="Gutierrez-Patricio S."/>
            <person name="Gonzalez-Pimentel J.L."/>
            <person name="Miller A.Z."/>
            <person name="Laiz L."/>
            <person name="Saiz-Jimenez C."/>
        </authorList>
    </citation>
    <scope>NUCLEOTIDE SEQUENCE [LARGE SCALE GENOMIC DNA]</scope>
    <source>
        <strain evidence="7">DSM 26381</strain>
    </source>
</reference>
<feature type="domain" description="SAM" evidence="4">
    <location>
        <begin position="8"/>
        <end position="67"/>
    </location>
</feature>
<protein>
    <submittedName>
        <fullName evidence="6">Guanylate cyclase</fullName>
    </submittedName>
</protein>
<accession>A0A419ACA3</accession>
<evidence type="ECO:0000313" key="7">
    <source>
        <dbReference type="Proteomes" id="UP000283587"/>
    </source>
</evidence>
<dbReference type="PROSITE" id="PS50105">
    <property type="entry name" value="SAM_DOMAIN"/>
    <property type="match status" value="1"/>
</dbReference>
<sequence>MSQEPGWSVGDWLAEQGLGQYAEAFRQADIDFEVLHHLSDEDLVSLGVTSLGHRRRIRARLARIEAQEGIDLTAAELRYLTVLFCDLVDSTRLANRLSAEAFSELLGAFYRSVEQATEPYGGHVAQYHGDGVLIYFGYPNPVEDAALHAVLAARDAIGGVARLDIPQAGRVLARGGVASGLVVVDGQRSGWNASPGRAFGATVNLAARVQAEAAPNSVALADSTAQLLRGQVGLVPMGSRQLKGIDLPCRLYTLRPGETPQAAPDAPQPQRAPLAGRAAEIARLARCWDRVGAGGTGLALVTGEAGLGKSRLVDEFVTRIEEQGGPVRRLACRSHGQETPFHALLPLLRFGQQAGDAEAARILAQIASGGEQHPAMRRQRRKQIVEALARHVAGGPQGPRIVWFDDLHWADPSTVDTLLALVAQNHPGLLVIVSSRSLEHCPGLGADLPPDGATRIALAPLGRGDTGRIIREILDRLPVGEELIERLASRAEGIPIFAEELALSLRERLADLNLPGQIDEAMGAIPSSLQQILQARIQRLPVARPLVLLLATAGGAAPVPLLRELWQQGSPIEPALDELVASGLAELKLSRRQGQEDMLVLRHQIIADFAYEMILTRDRRRLHSTIADALARRAVRGLPVEKTAQAEQYARAGRAREAAEIWAEAGRIAAAQSAEAEAVTLFRKALDLLPQVQDAEWAQVFEADTLLSLYRAMVSAEGYHATSPEQMAQLQSRIAGVGGSQRVFASAFLQWMQLCSHGEIDTAHAFGLGLEELARADDSGLFRMVLDRMLGSSLMFRGELDQARARLQAFLDRYDPALHDEPLREFGVTNNYVTVLCCMASIEALTGSDASTRAAVGRVLAAVDALNHHHTTFHSLIFGAALPCGIRGDIEMLDMVLARLDRMMQDHPHDLWGLLAQLAGAIRLAGRGQGAEAARLFDEAEAALRNFGFVFMSPTLRAVMVLARARAGEMPPDPAEMQALAAALKAGERWMLPPLHALCDVAGHGCCPRC</sequence>
<dbReference type="InterPro" id="IPR041664">
    <property type="entry name" value="AAA_16"/>
</dbReference>
<proteinExistence type="predicted"/>
<evidence type="ECO:0000259" key="4">
    <source>
        <dbReference type="PROSITE" id="PS50105"/>
    </source>
</evidence>
<dbReference type="GO" id="GO:0005737">
    <property type="term" value="C:cytoplasm"/>
    <property type="evidence" value="ECO:0007669"/>
    <property type="project" value="TreeGrafter"/>
</dbReference>
<dbReference type="SUPFAM" id="SSF52540">
    <property type="entry name" value="P-loop containing nucleoside triphosphate hydrolases"/>
    <property type="match status" value="1"/>
</dbReference>
<dbReference type="SUPFAM" id="SSF47769">
    <property type="entry name" value="SAM/Pointed domain"/>
    <property type="match status" value="1"/>
</dbReference>
<name>A0A419ACA3_9RHOB</name>
<dbReference type="GO" id="GO:0035556">
    <property type="term" value="P:intracellular signal transduction"/>
    <property type="evidence" value="ECO:0007669"/>
    <property type="project" value="InterPro"/>
</dbReference>
<dbReference type="CDD" id="cd09487">
    <property type="entry name" value="SAM_superfamily"/>
    <property type="match status" value="1"/>
</dbReference>
<feature type="repeat" description="TPR" evidence="3">
    <location>
        <begin position="659"/>
        <end position="692"/>
    </location>
</feature>
<dbReference type="OrthoDB" id="341967at2"/>
<dbReference type="Pfam" id="PF00211">
    <property type="entry name" value="Guanylate_cyc"/>
    <property type="match status" value="1"/>
</dbReference>
<evidence type="ECO:0000256" key="3">
    <source>
        <dbReference type="PROSITE-ProRule" id="PRU00339"/>
    </source>
</evidence>
<dbReference type="Pfam" id="PF13191">
    <property type="entry name" value="AAA_16"/>
    <property type="match status" value="1"/>
</dbReference>
<dbReference type="Pfam" id="PF00536">
    <property type="entry name" value="SAM_1"/>
    <property type="match status" value="1"/>
</dbReference>
<dbReference type="GO" id="GO:0005524">
    <property type="term" value="F:ATP binding"/>
    <property type="evidence" value="ECO:0007669"/>
    <property type="project" value="UniProtKB-KW"/>
</dbReference>
<dbReference type="InterPro" id="IPR019734">
    <property type="entry name" value="TPR_rpt"/>
</dbReference>
<dbReference type="RefSeq" id="WP_119896315.1">
    <property type="nucleotide sequence ID" value="NZ_QNRC01000006.1"/>
</dbReference>
<dbReference type="InterPro" id="IPR027417">
    <property type="entry name" value="P-loop_NTPase"/>
</dbReference>
<dbReference type="EMBL" id="QZEW01000003">
    <property type="protein sequence ID" value="RJL21813.1"/>
    <property type="molecule type" value="Genomic_DNA"/>
</dbReference>
<keyword evidence="3" id="KW-0802">TPR repeat</keyword>
<dbReference type="PROSITE" id="PS50125">
    <property type="entry name" value="GUANYLATE_CYCLASE_2"/>
    <property type="match status" value="1"/>
</dbReference>
<dbReference type="InterPro" id="IPR001054">
    <property type="entry name" value="A/G_cyclase"/>
</dbReference>
<keyword evidence="1" id="KW-0547">Nucleotide-binding</keyword>
<keyword evidence="7" id="KW-1185">Reference proteome</keyword>
<dbReference type="InterPro" id="IPR001660">
    <property type="entry name" value="SAM"/>
</dbReference>
<dbReference type="PANTHER" id="PTHR16305:SF28">
    <property type="entry name" value="GUANYLATE CYCLASE DOMAIN-CONTAINING PROTEIN"/>
    <property type="match status" value="1"/>
</dbReference>
<dbReference type="SMART" id="SM00044">
    <property type="entry name" value="CYCc"/>
    <property type="match status" value="1"/>
</dbReference>
<evidence type="ECO:0000256" key="2">
    <source>
        <dbReference type="ARBA" id="ARBA00022840"/>
    </source>
</evidence>
<comment type="caution">
    <text evidence="6">The sequence shown here is derived from an EMBL/GenBank/DDBJ whole genome shotgun (WGS) entry which is preliminary data.</text>
</comment>
<feature type="domain" description="Guanylate cyclase" evidence="5">
    <location>
        <begin position="81"/>
        <end position="210"/>
    </location>
</feature>
<gene>
    <name evidence="6" type="ORF">D3P05_00925</name>
</gene>
<dbReference type="PROSITE" id="PS50005">
    <property type="entry name" value="TPR"/>
    <property type="match status" value="1"/>
</dbReference>
<dbReference type="SMART" id="SM00454">
    <property type="entry name" value="SAM"/>
    <property type="match status" value="1"/>
</dbReference>